<proteinExistence type="predicted"/>
<feature type="domain" description="HTH cro/C1-type" evidence="2">
    <location>
        <begin position="25"/>
        <end position="79"/>
    </location>
</feature>
<name>A0ABV7DZN8_9RHOB</name>
<organism evidence="3 4">
    <name type="scientific">Tabrizicola soli</name>
    <dbReference type="NCBI Taxonomy" id="2185115"/>
    <lineage>
        <taxon>Bacteria</taxon>
        <taxon>Pseudomonadati</taxon>
        <taxon>Pseudomonadota</taxon>
        <taxon>Alphaproteobacteria</taxon>
        <taxon>Rhodobacterales</taxon>
        <taxon>Paracoccaceae</taxon>
        <taxon>Tabrizicola</taxon>
    </lineage>
</organism>
<accession>A0ABV7DZN8</accession>
<keyword evidence="1" id="KW-0175">Coiled coil</keyword>
<dbReference type="CDD" id="cd00093">
    <property type="entry name" value="HTH_XRE"/>
    <property type="match status" value="1"/>
</dbReference>
<dbReference type="SMART" id="SM00530">
    <property type="entry name" value="HTH_XRE"/>
    <property type="match status" value="1"/>
</dbReference>
<dbReference type="Gene3D" id="1.10.260.40">
    <property type="entry name" value="lambda repressor-like DNA-binding domains"/>
    <property type="match status" value="1"/>
</dbReference>
<protein>
    <submittedName>
        <fullName evidence="3">Multiprotein-bridging factor 1 family protein</fullName>
    </submittedName>
</protein>
<evidence type="ECO:0000259" key="2">
    <source>
        <dbReference type="PROSITE" id="PS50943"/>
    </source>
</evidence>
<reference evidence="4" key="1">
    <citation type="journal article" date="2019" name="Int. J. Syst. Evol. Microbiol.">
        <title>The Global Catalogue of Microorganisms (GCM) 10K type strain sequencing project: providing services to taxonomists for standard genome sequencing and annotation.</title>
        <authorList>
            <consortium name="The Broad Institute Genomics Platform"/>
            <consortium name="The Broad Institute Genome Sequencing Center for Infectious Disease"/>
            <person name="Wu L."/>
            <person name="Ma J."/>
        </authorList>
    </citation>
    <scope>NUCLEOTIDE SEQUENCE [LARGE SCALE GENOMIC DNA]</scope>
    <source>
        <strain evidence="4">KCTC 62102</strain>
    </source>
</reference>
<dbReference type="EMBL" id="JBHRSM010000026">
    <property type="protein sequence ID" value="MFC3087810.1"/>
    <property type="molecule type" value="Genomic_DNA"/>
</dbReference>
<sequence length="137" mass="14748">MAETSPETRTDTWYAADVATFGDRLAGAREAAGLKQEELAQRLGVRLTTLQNWEDDLAEPRGNRLQMLAGMLNVSLAWLLTAEGDGLADPDDSAPPLSGEAEAALAELQRLRAGAVALADKLAQVERRMRQAMRSAA</sequence>
<dbReference type="PROSITE" id="PS50943">
    <property type="entry name" value="HTH_CROC1"/>
    <property type="match status" value="1"/>
</dbReference>
<evidence type="ECO:0000313" key="3">
    <source>
        <dbReference type="EMBL" id="MFC3087810.1"/>
    </source>
</evidence>
<dbReference type="InterPro" id="IPR010982">
    <property type="entry name" value="Lambda_DNA-bd_dom_sf"/>
</dbReference>
<feature type="coiled-coil region" evidence="1">
    <location>
        <begin position="108"/>
        <end position="135"/>
    </location>
</feature>
<dbReference type="Pfam" id="PF01381">
    <property type="entry name" value="HTH_3"/>
    <property type="match status" value="1"/>
</dbReference>
<evidence type="ECO:0000313" key="4">
    <source>
        <dbReference type="Proteomes" id="UP001595445"/>
    </source>
</evidence>
<comment type="caution">
    <text evidence="3">The sequence shown here is derived from an EMBL/GenBank/DDBJ whole genome shotgun (WGS) entry which is preliminary data.</text>
</comment>
<dbReference type="InterPro" id="IPR001387">
    <property type="entry name" value="Cro/C1-type_HTH"/>
</dbReference>
<gene>
    <name evidence="3" type="ORF">ACFOD6_17310</name>
</gene>
<evidence type="ECO:0000256" key="1">
    <source>
        <dbReference type="SAM" id="Coils"/>
    </source>
</evidence>
<dbReference type="RefSeq" id="WP_197642107.1">
    <property type="nucleotide sequence ID" value="NZ_JAEACP010000003.1"/>
</dbReference>
<keyword evidence="4" id="KW-1185">Reference proteome</keyword>
<dbReference type="SUPFAM" id="SSF47413">
    <property type="entry name" value="lambda repressor-like DNA-binding domains"/>
    <property type="match status" value="1"/>
</dbReference>
<dbReference type="Proteomes" id="UP001595445">
    <property type="component" value="Unassembled WGS sequence"/>
</dbReference>